<reference evidence="8" key="1">
    <citation type="journal article" date="2019" name="Int. J. Syst. Evol. Microbiol.">
        <title>The Global Catalogue of Microorganisms (GCM) 10K type strain sequencing project: providing services to taxonomists for standard genome sequencing and annotation.</title>
        <authorList>
            <consortium name="The Broad Institute Genomics Platform"/>
            <consortium name="The Broad Institute Genome Sequencing Center for Infectious Disease"/>
            <person name="Wu L."/>
            <person name="Ma J."/>
        </authorList>
    </citation>
    <scope>NUCLEOTIDE SEQUENCE [LARGE SCALE GENOMIC DNA]</scope>
    <source>
        <strain evidence="8">NBRC 108730</strain>
    </source>
</reference>
<comment type="caution">
    <text evidence="7">The sequence shown here is derived from an EMBL/GenBank/DDBJ whole genome shotgun (WGS) entry which is preliminary data.</text>
</comment>
<gene>
    <name evidence="7" type="ORF">GCM10025868_45300</name>
</gene>
<evidence type="ECO:0000256" key="5">
    <source>
        <dbReference type="SAM" id="MobiDB-lite"/>
    </source>
</evidence>
<dbReference type="SUPFAM" id="SSF47384">
    <property type="entry name" value="Homodimeric domain of signal transducing histidine kinase"/>
    <property type="match status" value="1"/>
</dbReference>
<dbReference type="EMBL" id="BSUZ01000001">
    <property type="protein sequence ID" value="GMA89280.1"/>
    <property type="molecule type" value="Genomic_DNA"/>
</dbReference>
<evidence type="ECO:0000256" key="3">
    <source>
        <dbReference type="ARBA" id="ARBA00012438"/>
    </source>
</evidence>
<dbReference type="InterPro" id="IPR036097">
    <property type="entry name" value="HisK_dim/P_sf"/>
</dbReference>
<dbReference type="Gene3D" id="1.10.287.130">
    <property type="match status" value="1"/>
</dbReference>
<evidence type="ECO:0000313" key="7">
    <source>
        <dbReference type="EMBL" id="GMA89280.1"/>
    </source>
</evidence>
<evidence type="ECO:0000256" key="1">
    <source>
        <dbReference type="ARBA" id="ARBA00000085"/>
    </source>
</evidence>
<dbReference type="InterPro" id="IPR052023">
    <property type="entry name" value="Histidine_kinase_KdpD"/>
</dbReference>
<dbReference type="InterPro" id="IPR003661">
    <property type="entry name" value="HisK_dim/P_dom"/>
</dbReference>
<evidence type="ECO:0000259" key="6">
    <source>
        <dbReference type="PROSITE" id="PS50109"/>
    </source>
</evidence>
<dbReference type="PROSITE" id="PS50109">
    <property type="entry name" value="HIS_KIN"/>
    <property type="match status" value="1"/>
</dbReference>
<proteinExistence type="predicted"/>
<evidence type="ECO:0000256" key="4">
    <source>
        <dbReference type="ARBA" id="ARBA00022777"/>
    </source>
</evidence>
<dbReference type="Proteomes" id="UP001157017">
    <property type="component" value="Unassembled WGS sequence"/>
</dbReference>
<comment type="catalytic activity">
    <reaction evidence="1">
        <text>ATP + protein L-histidine = ADP + protein N-phospho-L-histidine.</text>
        <dbReference type="EC" id="2.7.13.3"/>
    </reaction>
</comment>
<feature type="region of interest" description="Disordered" evidence="5">
    <location>
        <begin position="204"/>
        <end position="313"/>
    </location>
</feature>
<keyword evidence="4" id="KW-0808">Transferase</keyword>
<feature type="region of interest" description="Disordered" evidence="5">
    <location>
        <begin position="1"/>
        <end position="22"/>
    </location>
</feature>
<dbReference type="InterPro" id="IPR005467">
    <property type="entry name" value="His_kinase_dom"/>
</dbReference>
<evidence type="ECO:0000256" key="2">
    <source>
        <dbReference type="ARBA" id="ARBA00004236"/>
    </source>
</evidence>
<name>A0ABQ6JLX3_9ACTN</name>
<dbReference type="PANTHER" id="PTHR45569">
    <property type="entry name" value="SENSOR PROTEIN KDPD"/>
    <property type="match status" value="1"/>
</dbReference>
<keyword evidence="4" id="KW-0418">Kinase</keyword>
<comment type="subcellular location">
    <subcellularLocation>
        <location evidence="2">Cell membrane</location>
    </subcellularLocation>
</comment>
<accession>A0ABQ6JLX3</accession>
<dbReference type="InterPro" id="IPR036890">
    <property type="entry name" value="HATPase_C_sf"/>
</dbReference>
<dbReference type="SUPFAM" id="SSF55874">
    <property type="entry name" value="ATPase domain of HSP90 chaperone/DNA topoisomerase II/histidine kinase"/>
    <property type="match status" value="1"/>
</dbReference>
<feature type="compositionally biased region" description="Low complexity" evidence="5">
    <location>
        <begin position="241"/>
        <end position="252"/>
    </location>
</feature>
<dbReference type="Pfam" id="PF00512">
    <property type="entry name" value="HisKA"/>
    <property type="match status" value="1"/>
</dbReference>
<dbReference type="SMART" id="SM00388">
    <property type="entry name" value="HisKA"/>
    <property type="match status" value="1"/>
</dbReference>
<dbReference type="CDD" id="cd00082">
    <property type="entry name" value="HisKA"/>
    <property type="match status" value="1"/>
</dbReference>
<dbReference type="EC" id="2.7.13.3" evidence="3"/>
<dbReference type="Gene3D" id="3.30.565.10">
    <property type="entry name" value="Histidine kinase-like ATPase, C-terminal domain"/>
    <property type="match status" value="1"/>
</dbReference>
<feature type="compositionally biased region" description="Acidic residues" evidence="5">
    <location>
        <begin position="302"/>
        <end position="313"/>
    </location>
</feature>
<dbReference type="PANTHER" id="PTHR45569:SF1">
    <property type="entry name" value="SENSOR PROTEIN KDPD"/>
    <property type="match status" value="1"/>
</dbReference>
<organism evidence="7 8">
    <name type="scientific">Angustibacter aerolatus</name>
    <dbReference type="NCBI Taxonomy" id="1162965"/>
    <lineage>
        <taxon>Bacteria</taxon>
        <taxon>Bacillati</taxon>
        <taxon>Actinomycetota</taxon>
        <taxon>Actinomycetes</taxon>
        <taxon>Kineosporiales</taxon>
        <taxon>Kineosporiaceae</taxon>
    </lineage>
</organism>
<sequence>MACSGESPCSAPGQGDAEADIPPDAVLVLRGRSLPASDQRLLRAYASHAAALLQRADLEREAGQTAPLAAAAQMRSALLNAVSHDLRTPLAAARAAVSSLRSDDVEWSPEAADDLLRTADESLDRLSRLVVDLLDMSRVQAGAVTATSRPVGWDEVVPQALRELGAEADGVRTHGLDETAPVAADPVLLQRVVVNLVSNALRHGGGSTPLVAASEPRRPRRACASSTPGRGCRPGRQAGCSSPSSAWATSSAGDRRGSVSGWPSRAGWSRRCTARSSLEDTPGGGATTVVRLPAAGPSPSATDEDDEDVPAAG</sequence>
<keyword evidence="8" id="KW-1185">Reference proteome</keyword>
<feature type="domain" description="Histidine kinase" evidence="6">
    <location>
        <begin position="81"/>
        <end position="203"/>
    </location>
</feature>
<protein>
    <recommendedName>
        <fullName evidence="3">histidine kinase</fullName>
        <ecNumber evidence="3">2.7.13.3</ecNumber>
    </recommendedName>
</protein>
<evidence type="ECO:0000313" key="8">
    <source>
        <dbReference type="Proteomes" id="UP001157017"/>
    </source>
</evidence>